<feature type="region of interest" description="Disordered" evidence="1">
    <location>
        <begin position="169"/>
        <end position="206"/>
    </location>
</feature>
<keyword evidence="3" id="KW-1185">Reference proteome</keyword>
<reference evidence="2 3" key="1">
    <citation type="submission" date="2018-10" db="EMBL/GenBank/DDBJ databases">
        <authorList>
            <consortium name="Pathogen Informatics"/>
        </authorList>
    </citation>
    <scope>NUCLEOTIDE SEQUENCE [LARGE SCALE GENOMIC DNA]</scope>
</reference>
<dbReference type="Proteomes" id="UP000267029">
    <property type="component" value="Unassembled WGS sequence"/>
</dbReference>
<feature type="compositionally biased region" description="Pro residues" evidence="1">
    <location>
        <begin position="188"/>
        <end position="198"/>
    </location>
</feature>
<evidence type="ECO:0000313" key="2">
    <source>
        <dbReference type="EMBL" id="VDD84545.1"/>
    </source>
</evidence>
<dbReference type="EMBL" id="UXSR01006576">
    <property type="protein sequence ID" value="VDD84545.1"/>
    <property type="molecule type" value="Genomic_DNA"/>
</dbReference>
<gene>
    <name evidence="2" type="ORF">MCOS_LOCUS10548</name>
</gene>
<organism evidence="2 3">
    <name type="scientific">Mesocestoides corti</name>
    <name type="common">Flatworm</name>
    <dbReference type="NCBI Taxonomy" id="53468"/>
    <lineage>
        <taxon>Eukaryota</taxon>
        <taxon>Metazoa</taxon>
        <taxon>Spiralia</taxon>
        <taxon>Lophotrochozoa</taxon>
        <taxon>Platyhelminthes</taxon>
        <taxon>Cestoda</taxon>
        <taxon>Eucestoda</taxon>
        <taxon>Cyclophyllidea</taxon>
        <taxon>Mesocestoididae</taxon>
        <taxon>Mesocestoides</taxon>
    </lineage>
</organism>
<evidence type="ECO:0000256" key="1">
    <source>
        <dbReference type="SAM" id="MobiDB-lite"/>
    </source>
</evidence>
<accession>A0A0R3URP2</accession>
<feature type="compositionally biased region" description="Polar residues" evidence="1">
    <location>
        <begin position="8"/>
        <end position="25"/>
    </location>
</feature>
<protein>
    <submittedName>
        <fullName evidence="2">Uncharacterized protein</fullName>
    </submittedName>
</protein>
<evidence type="ECO:0000313" key="3">
    <source>
        <dbReference type="Proteomes" id="UP000267029"/>
    </source>
</evidence>
<proteinExistence type="predicted"/>
<sequence length="382" mass="40672">MIDVWRGCTQSSKTASSRSGFASPITGSTGRQHLWTNESHFHAGAAAALELLEDDTHGDEDEYGEDETTVDSYDDDGLEEILTEILNVLSGSVGVGGNFVKPQSHPMFAEDVHNIASSWPQDSKQTCQQQSVVVAAPLASANPVPQPQSEPQELPELSAFDIVSELSQIETTGGGGSGASVGLASDGPAPPLPPPAPQPATTARTEPVLSQALSASPYSHSIEGQSMLAAYPPRGIMSQQQRPHLYLQQQQQQEQQVDLSGSMVDPGVPPPPARYPGSRPPMVWRQPVSHRGVSPGILSSVGAGAMSPKSRQSPLPVVHDQTPMALGSGMLPSQQLTTMLRQGKLFPTVSVAREAVRFTVNKPFYCWLVESDALCVCVRQVL</sequence>
<feature type="region of interest" description="Disordered" evidence="1">
    <location>
        <begin position="1"/>
        <end position="25"/>
    </location>
</feature>
<name>A0A0R3URP2_MESCO</name>
<dbReference type="STRING" id="53468.A0A0R3URP2"/>
<dbReference type="AlphaFoldDB" id="A0A0R3URP2"/>